<dbReference type="AlphaFoldDB" id="A0A517YK82"/>
<name>A0A517YK82_9BACT</name>
<proteinExistence type="predicted"/>
<accession>A0A517YK82</accession>
<dbReference type="RefSeq" id="WP_145096451.1">
    <property type="nucleotide sequence ID" value="NZ_CP036274.1"/>
</dbReference>
<dbReference type="Proteomes" id="UP000315017">
    <property type="component" value="Chromosome"/>
</dbReference>
<gene>
    <name evidence="1" type="ORF">ETAA8_57840</name>
</gene>
<evidence type="ECO:0000313" key="2">
    <source>
        <dbReference type="Proteomes" id="UP000315017"/>
    </source>
</evidence>
<reference evidence="1 2" key="1">
    <citation type="submission" date="2019-02" db="EMBL/GenBank/DDBJ databases">
        <title>Deep-cultivation of Planctomycetes and their phenomic and genomic characterization uncovers novel biology.</title>
        <authorList>
            <person name="Wiegand S."/>
            <person name="Jogler M."/>
            <person name="Boedeker C."/>
            <person name="Pinto D."/>
            <person name="Vollmers J."/>
            <person name="Rivas-Marin E."/>
            <person name="Kohn T."/>
            <person name="Peeters S.H."/>
            <person name="Heuer A."/>
            <person name="Rast P."/>
            <person name="Oberbeckmann S."/>
            <person name="Bunk B."/>
            <person name="Jeske O."/>
            <person name="Meyerdierks A."/>
            <person name="Storesund J.E."/>
            <person name="Kallscheuer N."/>
            <person name="Luecker S."/>
            <person name="Lage O.M."/>
            <person name="Pohl T."/>
            <person name="Merkel B.J."/>
            <person name="Hornburger P."/>
            <person name="Mueller R.-W."/>
            <person name="Bruemmer F."/>
            <person name="Labrenz M."/>
            <person name="Spormann A.M."/>
            <person name="Op den Camp H."/>
            <person name="Overmann J."/>
            <person name="Amann R."/>
            <person name="Jetten M.S.M."/>
            <person name="Mascher T."/>
            <person name="Medema M.H."/>
            <person name="Devos D.P."/>
            <person name="Kaster A.-K."/>
            <person name="Ovreas L."/>
            <person name="Rohde M."/>
            <person name="Galperin M.Y."/>
            <person name="Jogler C."/>
        </authorList>
    </citation>
    <scope>NUCLEOTIDE SEQUENCE [LARGE SCALE GENOMIC DNA]</scope>
    <source>
        <strain evidence="1 2">ETA_A8</strain>
    </source>
</reference>
<protein>
    <submittedName>
        <fullName evidence="1">Uncharacterized protein</fullName>
    </submittedName>
</protein>
<dbReference type="EMBL" id="CP036274">
    <property type="protein sequence ID" value="QDU30638.1"/>
    <property type="molecule type" value="Genomic_DNA"/>
</dbReference>
<dbReference type="KEGG" id="aagg:ETAA8_57840"/>
<organism evidence="1 2">
    <name type="scientific">Anatilimnocola aggregata</name>
    <dbReference type="NCBI Taxonomy" id="2528021"/>
    <lineage>
        <taxon>Bacteria</taxon>
        <taxon>Pseudomonadati</taxon>
        <taxon>Planctomycetota</taxon>
        <taxon>Planctomycetia</taxon>
        <taxon>Pirellulales</taxon>
        <taxon>Pirellulaceae</taxon>
        <taxon>Anatilimnocola</taxon>
    </lineage>
</organism>
<keyword evidence="2" id="KW-1185">Reference proteome</keyword>
<sequence>MQRTSAPGPAWQSTEQWDGVLRQNLVGTAAPPSIQVRIALADFVYGNQGRDWAIDFALFDLLLDFNGNATTGDKKS</sequence>
<evidence type="ECO:0000313" key="1">
    <source>
        <dbReference type="EMBL" id="QDU30638.1"/>
    </source>
</evidence>